<dbReference type="GO" id="GO:0016787">
    <property type="term" value="F:hydrolase activity"/>
    <property type="evidence" value="ECO:0007669"/>
    <property type="project" value="UniProtKB-KW"/>
</dbReference>
<organism evidence="3 4">
    <name type="scientific">Bacillus infantis</name>
    <dbReference type="NCBI Taxonomy" id="324767"/>
    <lineage>
        <taxon>Bacteria</taxon>
        <taxon>Bacillati</taxon>
        <taxon>Bacillota</taxon>
        <taxon>Bacilli</taxon>
        <taxon>Bacillales</taxon>
        <taxon>Bacillaceae</taxon>
        <taxon>Bacillus</taxon>
    </lineage>
</organism>
<dbReference type="Proteomes" id="UP000322139">
    <property type="component" value="Unassembled WGS sequence"/>
</dbReference>
<evidence type="ECO:0000256" key="1">
    <source>
        <dbReference type="ARBA" id="ARBA00022801"/>
    </source>
</evidence>
<reference evidence="3 4" key="1">
    <citation type="submission" date="2019-08" db="EMBL/GenBank/DDBJ databases">
        <title>Bacillus genomes from the desert of Cuatro Cienegas, Coahuila.</title>
        <authorList>
            <person name="Olmedo-Alvarez G."/>
        </authorList>
    </citation>
    <scope>NUCLEOTIDE SEQUENCE [LARGE SCALE GENOMIC DNA]</scope>
    <source>
        <strain evidence="3 4">CH446_14T</strain>
    </source>
</reference>
<name>A0A5D4RKT3_9BACI</name>
<sequence>MKEEKLQLANGISLNVAYRLSEKPVILFLHFSGGTWQAWHGILPHFSAEYSVIAPDIRGHGKSEKPENGYHIDEMAEDIILLLNEWGIDCCHIIGSSMGAEVGLSIAASHPEMVQSLVCEGGLYDRWGEYSLLEGTKEEADIERTELLASILNEEERVYSSAEEYLTSMEKEFKEAEIWSRHAEAFIRSTMEQKVNGHFANRFKKNVLAGFISSCWDIRLEDYYSKISCPVLLLPSQEESENRLAEKSIQHFSSLIQEHYMTYIPNSLHAYVWLQFPCQAADAVKTFYKSKKSGRLSV</sequence>
<evidence type="ECO:0000313" key="3">
    <source>
        <dbReference type="EMBL" id="TYS52075.1"/>
    </source>
</evidence>
<dbReference type="PRINTS" id="PR00111">
    <property type="entry name" value="ABHYDROLASE"/>
</dbReference>
<accession>A0A5D4RKT3</accession>
<gene>
    <name evidence="3" type="ORF">FZD51_01100</name>
</gene>
<dbReference type="PANTHER" id="PTHR43798">
    <property type="entry name" value="MONOACYLGLYCEROL LIPASE"/>
    <property type="match status" value="1"/>
</dbReference>
<comment type="caution">
    <text evidence="3">The sequence shown here is derived from an EMBL/GenBank/DDBJ whole genome shotgun (WGS) entry which is preliminary data.</text>
</comment>
<feature type="domain" description="AB hydrolase-1" evidence="2">
    <location>
        <begin position="24"/>
        <end position="124"/>
    </location>
</feature>
<evidence type="ECO:0000259" key="2">
    <source>
        <dbReference type="Pfam" id="PF00561"/>
    </source>
</evidence>
<dbReference type="AlphaFoldDB" id="A0A5D4RKT3"/>
<protein>
    <submittedName>
        <fullName evidence="3">Alpha/beta hydrolase</fullName>
    </submittedName>
</protein>
<dbReference type="InterPro" id="IPR000073">
    <property type="entry name" value="AB_hydrolase_1"/>
</dbReference>
<dbReference type="Gene3D" id="3.40.50.1820">
    <property type="entry name" value="alpha/beta hydrolase"/>
    <property type="match status" value="1"/>
</dbReference>
<evidence type="ECO:0000313" key="4">
    <source>
        <dbReference type="Proteomes" id="UP000322139"/>
    </source>
</evidence>
<dbReference type="InterPro" id="IPR050266">
    <property type="entry name" value="AB_hydrolase_sf"/>
</dbReference>
<dbReference type="EMBL" id="VTER01000001">
    <property type="protein sequence ID" value="TYS52075.1"/>
    <property type="molecule type" value="Genomic_DNA"/>
</dbReference>
<dbReference type="PANTHER" id="PTHR43798:SF31">
    <property type="entry name" value="AB HYDROLASE SUPERFAMILY PROTEIN YCLE"/>
    <property type="match status" value="1"/>
</dbReference>
<keyword evidence="1 3" id="KW-0378">Hydrolase</keyword>
<dbReference type="SUPFAM" id="SSF53474">
    <property type="entry name" value="alpha/beta-Hydrolases"/>
    <property type="match status" value="1"/>
</dbReference>
<dbReference type="InterPro" id="IPR029058">
    <property type="entry name" value="AB_hydrolase_fold"/>
</dbReference>
<dbReference type="GO" id="GO:0016020">
    <property type="term" value="C:membrane"/>
    <property type="evidence" value="ECO:0007669"/>
    <property type="project" value="TreeGrafter"/>
</dbReference>
<proteinExistence type="predicted"/>
<dbReference type="RefSeq" id="WP_148973056.1">
    <property type="nucleotide sequence ID" value="NZ_VTER01000001.1"/>
</dbReference>
<dbReference type="Pfam" id="PF00561">
    <property type="entry name" value="Abhydrolase_1"/>
    <property type="match status" value="1"/>
</dbReference>